<dbReference type="Gene3D" id="1.10.600.10">
    <property type="entry name" value="Farnesyl Diphosphate Synthase"/>
    <property type="match status" value="1"/>
</dbReference>
<evidence type="ECO:0000256" key="3">
    <source>
        <dbReference type="RuleBase" id="RU004466"/>
    </source>
</evidence>
<comment type="similarity">
    <text evidence="3">Belongs to the FPP/GGPP synthase family.</text>
</comment>
<proteinExistence type="inferred from homology"/>
<protein>
    <submittedName>
        <fullName evidence="4">Polyprenyl synthetase</fullName>
    </submittedName>
</protein>
<dbReference type="Proteomes" id="UP000050509">
    <property type="component" value="Unassembled WGS sequence"/>
</dbReference>
<keyword evidence="2" id="KW-0460">Magnesium</keyword>
<evidence type="ECO:0000256" key="1">
    <source>
        <dbReference type="ARBA" id="ARBA00022723"/>
    </source>
</evidence>
<evidence type="ECO:0000313" key="4">
    <source>
        <dbReference type="EMBL" id="KPV53515.1"/>
    </source>
</evidence>
<comment type="caution">
    <text evidence="4">The sequence shown here is derived from an EMBL/GenBank/DDBJ whole genome shotgun (WGS) entry which is preliminary data.</text>
</comment>
<dbReference type="GO" id="GO:0004659">
    <property type="term" value="F:prenyltransferase activity"/>
    <property type="evidence" value="ECO:0007669"/>
    <property type="project" value="InterPro"/>
</dbReference>
<dbReference type="SUPFAM" id="SSF48576">
    <property type="entry name" value="Terpenoid synthases"/>
    <property type="match status" value="1"/>
</dbReference>
<dbReference type="EMBL" id="LJCR01000241">
    <property type="protein sequence ID" value="KPV53515.1"/>
    <property type="molecule type" value="Genomic_DNA"/>
</dbReference>
<dbReference type="InterPro" id="IPR000092">
    <property type="entry name" value="Polyprenyl_synt"/>
</dbReference>
<dbReference type="Pfam" id="PF00348">
    <property type="entry name" value="polyprenyl_synt"/>
    <property type="match status" value="1"/>
</dbReference>
<dbReference type="CDD" id="cd00685">
    <property type="entry name" value="Trans_IPPS_HT"/>
    <property type="match status" value="1"/>
</dbReference>
<dbReference type="PANTHER" id="PTHR12001">
    <property type="entry name" value="GERANYLGERANYL PYROPHOSPHATE SYNTHASE"/>
    <property type="match status" value="1"/>
</dbReference>
<sequence>MTHPEIRAQIQAAMRAAFPAAEARVAQFYAMQQYQLGWRDEQLAPADVDPGKLLRPYLALLACRAAGGDERQALPLAAGIQLVHDFSLIHDDIEDNSDLRRGRPTVWKLWGLPQGINTGDGMFTVAHLALHGLSDAGVLPAVALEVLKRFDQTILTICEGQFLDISYEGNLAITEADYMAMIRRKTAALIAAAAGLGAIVGGASASTARAFFDYGESLGLAFQVQDDVLGIWGDPELTGKPFAADLYRRKLSLPVIHAIQATGSDGPIAQCYREPEVGDADVRAMLDALDGTGSRGYTASVAEHYHRQALAALDAADGEAATIGQIRAITEQLLDRRF</sequence>
<keyword evidence="5" id="KW-1185">Reference proteome</keyword>
<keyword evidence="1" id="KW-0479">Metal-binding</keyword>
<evidence type="ECO:0000313" key="5">
    <source>
        <dbReference type="Proteomes" id="UP000050509"/>
    </source>
</evidence>
<dbReference type="InterPro" id="IPR033749">
    <property type="entry name" value="Polyprenyl_synt_CS"/>
</dbReference>
<evidence type="ECO:0000256" key="2">
    <source>
        <dbReference type="ARBA" id="ARBA00022842"/>
    </source>
</evidence>
<dbReference type="AlphaFoldDB" id="A0A0P9DTP0"/>
<reference evidence="4 5" key="1">
    <citation type="submission" date="2015-09" db="EMBL/GenBank/DDBJ databases">
        <title>Draft genome sequence of Kouleothrix aurantiaca JCM 19913.</title>
        <authorList>
            <person name="Hemp J."/>
        </authorList>
    </citation>
    <scope>NUCLEOTIDE SEQUENCE [LARGE SCALE GENOMIC DNA]</scope>
    <source>
        <strain evidence="4 5">COM-B</strain>
    </source>
</reference>
<organism evidence="4 5">
    <name type="scientific">Kouleothrix aurantiaca</name>
    <dbReference type="NCBI Taxonomy" id="186479"/>
    <lineage>
        <taxon>Bacteria</taxon>
        <taxon>Bacillati</taxon>
        <taxon>Chloroflexota</taxon>
        <taxon>Chloroflexia</taxon>
        <taxon>Chloroflexales</taxon>
        <taxon>Roseiflexineae</taxon>
        <taxon>Roseiflexaceae</taxon>
        <taxon>Kouleothrix</taxon>
    </lineage>
</organism>
<dbReference type="SFLD" id="SFLDG01017">
    <property type="entry name" value="Polyprenyl_Transferase_Like"/>
    <property type="match status" value="1"/>
</dbReference>
<dbReference type="PROSITE" id="PS00723">
    <property type="entry name" value="POLYPRENYL_SYNTHASE_1"/>
    <property type="match status" value="1"/>
</dbReference>
<dbReference type="PATRIC" id="fig|186479.3.peg.4825"/>
<dbReference type="GO" id="GO:0046872">
    <property type="term" value="F:metal ion binding"/>
    <property type="evidence" value="ECO:0007669"/>
    <property type="project" value="UniProtKB-KW"/>
</dbReference>
<accession>A0A0P9DTP0</accession>
<keyword evidence="3" id="KW-0808">Transferase</keyword>
<gene>
    <name evidence="4" type="ORF">SE17_09230</name>
</gene>
<dbReference type="InterPro" id="IPR008949">
    <property type="entry name" value="Isoprenoid_synthase_dom_sf"/>
</dbReference>
<dbReference type="SFLD" id="SFLDS00005">
    <property type="entry name" value="Isoprenoid_Synthase_Type_I"/>
    <property type="match status" value="1"/>
</dbReference>
<dbReference type="GO" id="GO:0008299">
    <property type="term" value="P:isoprenoid biosynthetic process"/>
    <property type="evidence" value="ECO:0007669"/>
    <property type="project" value="InterPro"/>
</dbReference>
<dbReference type="PROSITE" id="PS00444">
    <property type="entry name" value="POLYPRENYL_SYNTHASE_2"/>
    <property type="match status" value="1"/>
</dbReference>
<name>A0A0P9DTP0_9CHLR</name>
<dbReference type="PANTHER" id="PTHR12001:SF86">
    <property type="entry name" value="GERANYLGERANYL DIPHOSPHATE SYNTHASE"/>
    <property type="match status" value="1"/>
</dbReference>